<reference evidence="1" key="1">
    <citation type="submission" date="2017-12" db="EMBL/GenBank/DDBJ databases">
        <title>Genomics of Macrococcus caseolyticus.</title>
        <authorList>
            <person name="MacFadyen A.C."/>
            <person name="Paterson G.K."/>
        </authorList>
    </citation>
    <scope>NUCLEOTIDE SEQUENCE</scope>
    <source>
        <strain evidence="1">5459_5_49</strain>
    </source>
</reference>
<dbReference type="EMBL" id="PIWU01000003">
    <property type="protein sequence ID" value="PKE57072.1"/>
    <property type="molecule type" value="Genomic_DNA"/>
</dbReference>
<evidence type="ECO:0000313" key="1">
    <source>
        <dbReference type="EMBL" id="PKE57072.1"/>
    </source>
</evidence>
<keyword evidence="2" id="KW-1185">Reference proteome</keyword>
<gene>
    <name evidence="1" type="ORF">CW682_02390</name>
</gene>
<name>A0ACC9MUB5_9STAP</name>
<protein>
    <submittedName>
        <fullName evidence="1">Uncharacterized protein</fullName>
    </submittedName>
</protein>
<dbReference type="Proteomes" id="UP000233606">
    <property type="component" value="Unassembled WGS sequence"/>
</dbReference>
<organism evidence="1 2">
    <name type="scientific">Macrococcoides caseolyticum</name>
    <dbReference type="NCBI Taxonomy" id="69966"/>
    <lineage>
        <taxon>Bacteria</taxon>
        <taxon>Bacillati</taxon>
        <taxon>Bacillota</taxon>
        <taxon>Bacilli</taxon>
        <taxon>Bacillales</taxon>
        <taxon>Staphylococcaceae</taxon>
        <taxon>Macrococcoides</taxon>
    </lineage>
</organism>
<proteinExistence type="predicted"/>
<sequence length="121" mass="14293">MWKTIKINKSQIAYETEKATLIKLPNSSDYKGKAVWHPSKLVKECFEGKGHWFEFSFTEEWEFKIISQKKGSDYKKIASAETMLEIFEKQIDDEYDNESYLEVVEPEKITDNVEVDESLKR</sequence>
<comment type="caution">
    <text evidence="1">The sequence shown here is derived from an EMBL/GenBank/DDBJ whole genome shotgun (WGS) entry which is preliminary data.</text>
</comment>
<accession>A0ACC9MUB5</accession>
<evidence type="ECO:0000313" key="2">
    <source>
        <dbReference type="Proteomes" id="UP000233606"/>
    </source>
</evidence>